<protein>
    <recommendedName>
        <fullName evidence="3">F-box domain-containing protein</fullName>
    </recommendedName>
</protein>
<evidence type="ECO:0000313" key="1">
    <source>
        <dbReference type="EMBL" id="KAF9457819.1"/>
    </source>
</evidence>
<dbReference type="SUPFAM" id="SSF52047">
    <property type="entry name" value="RNI-like"/>
    <property type="match status" value="1"/>
</dbReference>
<sequence length="513" mass="59132">MPSVSTRTRRRSWLRGITSDTRTSSAQIHQTQTDTLDLPYDIWKYILGFLPVRQVTSMISINRACFDAAMDERYRNVEFNCDHPSFRYFMRLQDPTISRRVRNVQISSEIFYPNPDLVPITEPKKGNGFMRFIKRTLKKKIRPKILEFRTKEEAFNSMAQIFFEMAQGRLESMTLDCELEIGSQFPLMLPALLQANIERLKHITVYLPRDSYIVAKVGEMLAEFIIKQRNTLRSLELLGRTPSTLSSPARLVLKNLGHCPSLQRITLRIRLGDEDVLAFREVIESHKHTLTDLEIYDYQPATLHGIRLPALEYLVLGDYPFGASAAYTPEISALLKMTPSLHILKLPINNIYSYNDARTILNALASCRELRVMAISLENLSPQILDRFHIRVPSLMKLTLRIGGYTDRRLQTGSPEQRFCEGISSRKYEGWGLFPLLCIEERTDHFDPSCSMALKQIFRFIAVGSPWNAEWEKRNDHERYSGHPGFYMEEDGEEFAGNVCVIARGGPHRLTMV</sequence>
<dbReference type="Gene3D" id="3.80.10.10">
    <property type="entry name" value="Ribonuclease Inhibitor"/>
    <property type="match status" value="1"/>
</dbReference>
<dbReference type="InterPro" id="IPR032675">
    <property type="entry name" value="LRR_dom_sf"/>
</dbReference>
<accession>A0A9P5XVJ3</accession>
<comment type="caution">
    <text evidence="1">The sequence shown here is derived from an EMBL/GenBank/DDBJ whole genome shotgun (WGS) entry which is preliminary data.</text>
</comment>
<proteinExistence type="predicted"/>
<dbReference type="EMBL" id="MU150357">
    <property type="protein sequence ID" value="KAF9457819.1"/>
    <property type="molecule type" value="Genomic_DNA"/>
</dbReference>
<organism evidence="1 2">
    <name type="scientific">Collybia nuda</name>
    <dbReference type="NCBI Taxonomy" id="64659"/>
    <lineage>
        <taxon>Eukaryota</taxon>
        <taxon>Fungi</taxon>
        <taxon>Dikarya</taxon>
        <taxon>Basidiomycota</taxon>
        <taxon>Agaricomycotina</taxon>
        <taxon>Agaricomycetes</taxon>
        <taxon>Agaricomycetidae</taxon>
        <taxon>Agaricales</taxon>
        <taxon>Tricholomatineae</taxon>
        <taxon>Clitocybaceae</taxon>
        <taxon>Collybia</taxon>
    </lineage>
</organism>
<dbReference type="Proteomes" id="UP000807353">
    <property type="component" value="Unassembled WGS sequence"/>
</dbReference>
<evidence type="ECO:0000313" key="2">
    <source>
        <dbReference type="Proteomes" id="UP000807353"/>
    </source>
</evidence>
<reference evidence="1" key="1">
    <citation type="submission" date="2020-11" db="EMBL/GenBank/DDBJ databases">
        <authorList>
            <consortium name="DOE Joint Genome Institute"/>
            <person name="Ahrendt S."/>
            <person name="Riley R."/>
            <person name="Andreopoulos W."/>
            <person name="Labutti K."/>
            <person name="Pangilinan J."/>
            <person name="Ruiz-Duenas F.J."/>
            <person name="Barrasa J.M."/>
            <person name="Sanchez-Garcia M."/>
            <person name="Camarero S."/>
            <person name="Miyauchi S."/>
            <person name="Serrano A."/>
            <person name="Linde D."/>
            <person name="Babiker R."/>
            <person name="Drula E."/>
            <person name="Ayuso-Fernandez I."/>
            <person name="Pacheco R."/>
            <person name="Padilla G."/>
            <person name="Ferreira P."/>
            <person name="Barriuso J."/>
            <person name="Kellner H."/>
            <person name="Castanera R."/>
            <person name="Alfaro M."/>
            <person name="Ramirez L."/>
            <person name="Pisabarro A.G."/>
            <person name="Kuo A."/>
            <person name="Tritt A."/>
            <person name="Lipzen A."/>
            <person name="He G."/>
            <person name="Yan M."/>
            <person name="Ng V."/>
            <person name="Cullen D."/>
            <person name="Martin F."/>
            <person name="Rosso M.-N."/>
            <person name="Henrissat B."/>
            <person name="Hibbett D."/>
            <person name="Martinez A.T."/>
            <person name="Grigoriev I.V."/>
        </authorList>
    </citation>
    <scope>NUCLEOTIDE SEQUENCE</scope>
    <source>
        <strain evidence="1">CBS 247.69</strain>
    </source>
</reference>
<keyword evidence="2" id="KW-1185">Reference proteome</keyword>
<gene>
    <name evidence="1" type="ORF">BDZ94DRAFT_164583</name>
</gene>
<name>A0A9P5XVJ3_9AGAR</name>
<evidence type="ECO:0008006" key="3">
    <source>
        <dbReference type="Google" id="ProtNLM"/>
    </source>
</evidence>
<dbReference type="AlphaFoldDB" id="A0A9P5XVJ3"/>
<dbReference type="OrthoDB" id="2987979at2759"/>